<keyword evidence="1" id="KW-0175">Coiled coil</keyword>
<organism evidence="3 4">
    <name type="scientific">Dendrobium thyrsiflorum</name>
    <name type="common">Pinecone-like raceme dendrobium</name>
    <name type="synonym">Orchid</name>
    <dbReference type="NCBI Taxonomy" id="117978"/>
    <lineage>
        <taxon>Eukaryota</taxon>
        <taxon>Viridiplantae</taxon>
        <taxon>Streptophyta</taxon>
        <taxon>Embryophyta</taxon>
        <taxon>Tracheophyta</taxon>
        <taxon>Spermatophyta</taxon>
        <taxon>Magnoliopsida</taxon>
        <taxon>Liliopsida</taxon>
        <taxon>Asparagales</taxon>
        <taxon>Orchidaceae</taxon>
        <taxon>Epidendroideae</taxon>
        <taxon>Malaxideae</taxon>
        <taxon>Dendrobiinae</taxon>
        <taxon>Dendrobium</taxon>
    </lineage>
</organism>
<feature type="compositionally biased region" description="Polar residues" evidence="2">
    <location>
        <begin position="54"/>
        <end position="69"/>
    </location>
</feature>
<comment type="caution">
    <text evidence="3">The sequence shown here is derived from an EMBL/GenBank/DDBJ whole genome shotgun (WGS) entry which is preliminary data.</text>
</comment>
<evidence type="ECO:0000256" key="2">
    <source>
        <dbReference type="SAM" id="MobiDB-lite"/>
    </source>
</evidence>
<feature type="coiled-coil region" evidence="1">
    <location>
        <begin position="78"/>
        <end position="119"/>
    </location>
</feature>
<gene>
    <name evidence="3" type="ORF">M5K25_001346</name>
</gene>
<dbReference type="EMBL" id="JANQDX010000002">
    <property type="protein sequence ID" value="KAL0927183.1"/>
    <property type="molecule type" value="Genomic_DNA"/>
</dbReference>
<protein>
    <submittedName>
        <fullName evidence="3">Uncharacterized protein</fullName>
    </submittedName>
</protein>
<sequence length="125" mass="14693">MTLICRRVLTCMWLMSEQIMKRIQASDEWPICNTQAGSRGRETMYIYRFLSEQQNNKTENSSKIDSGNASKVDPSNKISSLETELKEMRERYLHMSLQYAEVEAQREELVMQLKSAAKKDKKWFS</sequence>
<evidence type="ECO:0000256" key="1">
    <source>
        <dbReference type="SAM" id="Coils"/>
    </source>
</evidence>
<dbReference type="AlphaFoldDB" id="A0ABD0VRF9"/>
<evidence type="ECO:0000313" key="4">
    <source>
        <dbReference type="Proteomes" id="UP001552299"/>
    </source>
</evidence>
<accession>A0ABD0VRF9</accession>
<dbReference type="Proteomes" id="UP001552299">
    <property type="component" value="Unassembled WGS sequence"/>
</dbReference>
<dbReference type="PANTHER" id="PTHR47270">
    <property type="entry name" value="PROTEIN MLP1-LIKE"/>
    <property type="match status" value="1"/>
</dbReference>
<name>A0ABD0VRF9_DENTH</name>
<keyword evidence="4" id="KW-1185">Reference proteome</keyword>
<dbReference type="PANTHER" id="PTHR47270:SF3">
    <property type="entry name" value="HYPOTETICAL PROTEIN"/>
    <property type="match status" value="1"/>
</dbReference>
<reference evidence="3 4" key="1">
    <citation type="journal article" date="2024" name="Plant Biotechnol. J.">
        <title>Dendrobium thyrsiflorum genome and its molecular insights into genes involved in important horticultural traits.</title>
        <authorList>
            <person name="Chen B."/>
            <person name="Wang J.Y."/>
            <person name="Zheng P.J."/>
            <person name="Li K.L."/>
            <person name="Liang Y.M."/>
            <person name="Chen X.F."/>
            <person name="Zhang C."/>
            <person name="Zhao X."/>
            <person name="He X."/>
            <person name="Zhang G.Q."/>
            <person name="Liu Z.J."/>
            <person name="Xu Q."/>
        </authorList>
    </citation>
    <scope>NUCLEOTIDE SEQUENCE [LARGE SCALE GENOMIC DNA]</scope>
    <source>
        <strain evidence="3">GZMU011</strain>
    </source>
</reference>
<evidence type="ECO:0000313" key="3">
    <source>
        <dbReference type="EMBL" id="KAL0927183.1"/>
    </source>
</evidence>
<feature type="region of interest" description="Disordered" evidence="2">
    <location>
        <begin position="54"/>
        <end position="78"/>
    </location>
</feature>
<proteinExistence type="predicted"/>